<organism evidence="1 2">
    <name type="scientific">Corynebacterium aquilae DSM 44791</name>
    <dbReference type="NCBI Taxonomy" id="1431546"/>
    <lineage>
        <taxon>Bacteria</taxon>
        <taxon>Bacillati</taxon>
        <taxon>Actinomycetota</taxon>
        <taxon>Actinomycetes</taxon>
        <taxon>Mycobacteriales</taxon>
        <taxon>Corynebacteriaceae</taxon>
        <taxon>Corynebacterium</taxon>
    </lineage>
</organism>
<dbReference type="OrthoDB" id="3531406at2"/>
<dbReference type="STRING" id="1431546.CAQU_12505"/>
<dbReference type="Pfam" id="PF17249">
    <property type="entry name" value="DUF5318"/>
    <property type="match status" value="1"/>
</dbReference>
<dbReference type="AlphaFoldDB" id="A0A1L7CIT1"/>
<reference evidence="1 2" key="1">
    <citation type="submission" date="2014-08" db="EMBL/GenBank/DDBJ databases">
        <title>Complete genome sequence of Corynebacterium aquilae S-613T(T) (=DSM 44791(T)), isolated from the choana of a healthy golden eagle.</title>
        <authorList>
            <person name="Ruckert C."/>
            <person name="Albersmeier A."/>
            <person name="Winkler A."/>
            <person name="Kalinowski J."/>
        </authorList>
    </citation>
    <scope>NUCLEOTIDE SEQUENCE [LARGE SCALE GENOMIC DNA]</scope>
    <source>
        <strain evidence="1 2">S-613</strain>
    </source>
</reference>
<evidence type="ECO:0008006" key="3">
    <source>
        <dbReference type="Google" id="ProtNLM"/>
    </source>
</evidence>
<gene>
    <name evidence="1" type="ORF">CAQU_12505</name>
</gene>
<name>A0A1L7CIT1_9CORY</name>
<keyword evidence="2" id="KW-1185">Reference proteome</keyword>
<dbReference type="Proteomes" id="UP000185478">
    <property type="component" value="Chromosome"/>
</dbReference>
<dbReference type="EMBL" id="CP009245">
    <property type="protein sequence ID" value="APT85718.1"/>
    <property type="molecule type" value="Genomic_DNA"/>
</dbReference>
<proteinExistence type="predicted"/>
<evidence type="ECO:0000313" key="2">
    <source>
        <dbReference type="Proteomes" id="UP000185478"/>
    </source>
</evidence>
<dbReference type="InterPro" id="IPR035169">
    <property type="entry name" value="DUF5318"/>
</dbReference>
<dbReference type="KEGG" id="caqu:CAQU_12505"/>
<sequence length="130" mass="14552">MRAVPNAGITGRVELSYEFQRRNTIKRYRAGLVKKDDVCDAEFLLVAASDFHGHPAGYDCPICDSPRLRHVQWIYGDGLKHASGSARTPEEIARFEAQGTVFTTHLVEVCQDCHWNHLLKATTPTPEEAS</sequence>
<evidence type="ECO:0000313" key="1">
    <source>
        <dbReference type="EMBL" id="APT85718.1"/>
    </source>
</evidence>
<accession>A0A1L7CIT1</accession>
<protein>
    <recommendedName>
        <fullName evidence="3">DUF5318 domain-containing protein</fullName>
    </recommendedName>
</protein>